<dbReference type="PANTHER" id="PTHR30055">
    <property type="entry name" value="HTH-TYPE TRANSCRIPTIONAL REGULATOR RUTR"/>
    <property type="match status" value="1"/>
</dbReference>
<comment type="caution">
    <text evidence="7">The sequence shown here is derived from an EMBL/GenBank/DDBJ whole genome shotgun (WGS) entry which is preliminary data.</text>
</comment>
<sequence>MIEHVRHQASARDRVLNALMDIISEHGLDRVTIREVASAAAVSIGTVQYYCRSKEEMLRLAFEHVIHNALVRVEAIPRTGDVRAVLRIALQEFMPLDERRSRETRVYLAFAARALVTPDLSAVQHEIMTHLRRLCADAFRLAQQRGQACTETDAELFAVATVALLDGLNLQLLSDPAGLDTATAVAITDLHLAKHFQVRGWSEA</sequence>
<dbReference type="Proteomes" id="UP000539111">
    <property type="component" value="Unassembled WGS sequence"/>
</dbReference>
<dbReference type="AlphaFoldDB" id="A0A7Z0D0Y8"/>
<evidence type="ECO:0000313" key="8">
    <source>
        <dbReference type="Proteomes" id="UP000539111"/>
    </source>
</evidence>
<dbReference type="Pfam" id="PF00440">
    <property type="entry name" value="TetR_N"/>
    <property type="match status" value="1"/>
</dbReference>
<evidence type="ECO:0000256" key="2">
    <source>
        <dbReference type="ARBA" id="ARBA00023015"/>
    </source>
</evidence>
<feature type="domain" description="HTH tetR-type" evidence="6">
    <location>
        <begin position="9"/>
        <end position="69"/>
    </location>
</feature>
<accession>A0A7Z0D0Y8</accession>
<evidence type="ECO:0000256" key="1">
    <source>
        <dbReference type="ARBA" id="ARBA00022491"/>
    </source>
</evidence>
<dbReference type="InterPro" id="IPR036271">
    <property type="entry name" value="Tet_transcr_reg_TetR-rel_C_sf"/>
</dbReference>
<keyword evidence="2" id="KW-0805">Transcription regulation</keyword>
<evidence type="ECO:0000256" key="4">
    <source>
        <dbReference type="ARBA" id="ARBA00023163"/>
    </source>
</evidence>
<dbReference type="EMBL" id="JACBZP010000001">
    <property type="protein sequence ID" value="NYI66053.1"/>
    <property type="molecule type" value="Genomic_DNA"/>
</dbReference>
<evidence type="ECO:0000259" key="6">
    <source>
        <dbReference type="PROSITE" id="PS50977"/>
    </source>
</evidence>
<dbReference type="GO" id="GO:0003700">
    <property type="term" value="F:DNA-binding transcription factor activity"/>
    <property type="evidence" value="ECO:0007669"/>
    <property type="project" value="TreeGrafter"/>
</dbReference>
<keyword evidence="8" id="KW-1185">Reference proteome</keyword>
<dbReference type="Gene3D" id="1.10.357.10">
    <property type="entry name" value="Tetracycline Repressor, domain 2"/>
    <property type="match status" value="1"/>
</dbReference>
<dbReference type="PANTHER" id="PTHR30055:SF234">
    <property type="entry name" value="HTH-TYPE TRANSCRIPTIONAL REGULATOR BETI"/>
    <property type="match status" value="1"/>
</dbReference>
<proteinExistence type="predicted"/>
<keyword evidence="4" id="KW-0804">Transcription</keyword>
<reference evidence="7 8" key="1">
    <citation type="submission" date="2020-07" db="EMBL/GenBank/DDBJ databases">
        <title>Sequencing the genomes of 1000 actinobacteria strains.</title>
        <authorList>
            <person name="Klenk H.-P."/>
        </authorList>
    </citation>
    <scope>NUCLEOTIDE SEQUENCE [LARGE SCALE GENOMIC DNA]</scope>
    <source>
        <strain evidence="7 8">DSM 26341</strain>
    </source>
</reference>
<feature type="DNA-binding region" description="H-T-H motif" evidence="5">
    <location>
        <begin position="32"/>
        <end position="51"/>
    </location>
</feature>
<protein>
    <submittedName>
        <fullName evidence="7">AcrR family transcriptional regulator</fullName>
    </submittedName>
</protein>
<evidence type="ECO:0000313" key="7">
    <source>
        <dbReference type="EMBL" id="NYI66053.1"/>
    </source>
</evidence>
<evidence type="ECO:0000256" key="5">
    <source>
        <dbReference type="PROSITE-ProRule" id="PRU00335"/>
    </source>
</evidence>
<name>A0A7Z0D0Y8_9MICO</name>
<dbReference type="InterPro" id="IPR050109">
    <property type="entry name" value="HTH-type_TetR-like_transc_reg"/>
</dbReference>
<dbReference type="InterPro" id="IPR001647">
    <property type="entry name" value="HTH_TetR"/>
</dbReference>
<keyword evidence="3 5" id="KW-0238">DNA-binding</keyword>
<gene>
    <name evidence="7" type="ORF">BJY26_000359</name>
</gene>
<organism evidence="7 8">
    <name type="scientific">Spelaeicoccus albus</name>
    <dbReference type="NCBI Taxonomy" id="1280376"/>
    <lineage>
        <taxon>Bacteria</taxon>
        <taxon>Bacillati</taxon>
        <taxon>Actinomycetota</taxon>
        <taxon>Actinomycetes</taxon>
        <taxon>Micrococcales</taxon>
        <taxon>Brevibacteriaceae</taxon>
        <taxon>Spelaeicoccus</taxon>
    </lineage>
</organism>
<dbReference type="PRINTS" id="PR00455">
    <property type="entry name" value="HTHTETR"/>
</dbReference>
<dbReference type="GO" id="GO:0000976">
    <property type="term" value="F:transcription cis-regulatory region binding"/>
    <property type="evidence" value="ECO:0007669"/>
    <property type="project" value="TreeGrafter"/>
</dbReference>
<keyword evidence="1" id="KW-0678">Repressor</keyword>
<dbReference type="Pfam" id="PF13977">
    <property type="entry name" value="TetR_C_6"/>
    <property type="match status" value="1"/>
</dbReference>
<dbReference type="InterPro" id="IPR009057">
    <property type="entry name" value="Homeodomain-like_sf"/>
</dbReference>
<evidence type="ECO:0000256" key="3">
    <source>
        <dbReference type="ARBA" id="ARBA00023125"/>
    </source>
</evidence>
<dbReference type="SUPFAM" id="SSF48498">
    <property type="entry name" value="Tetracyclin repressor-like, C-terminal domain"/>
    <property type="match status" value="1"/>
</dbReference>
<dbReference type="RefSeq" id="WP_179425158.1">
    <property type="nucleotide sequence ID" value="NZ_JACBZP010000001.1"/>
</dbReference>
<dbReference type="PROSITE" id="PS50977">
    <property type="entry name" value="HTH_TETR_2"/>
    <property type="match status" value="1"/>
</dbReference>
<dbReference type="SUPFAM" id="SSF46689">
    <property type="entry name" value="Homeodomain-like"/>
    <property type="match status" value="1"/>
</dbReference>
<dbReference type="InterPro" id="IPR039538">
    <property type="entry name" value="BetI_C"/>
</dbReference>